<sequence length="233" mass="26374">MASSSAPRRVTFVTNVNAVHTGCWHIDNHATPIQRRVVRTLRPGEPEPAETVTTVSEAKTQGTCALCTTKLVESRQELKQARNDDWVRRLGEETDMGKAFRLFFTLEQQFLMQFMQNCKTAVLENQDTYHRRPLEKHTRQIRQLVLFGNELQREVAVNEKPNQQVVETVILEMGKSFLAGDVWQRTSESDFRDGLELAVPAIMTTVLAMRPGPNLAADVRGVMVTEFGKAGIY</sequence>
<keyword evidence="2" id="KW-1185">Reference proteome</keyword>
<organism evidence="1 2">
    <name type="scientific">Apiospora marii</name>
    <dbReference type="NCBI Taxonomy" id="335849"/>
    <lineage>
        <taxon>Eukaryota</taxon>
        <taxon>Fungi</taxon>
        <taxon>Dikarya</taxon>
        <taxon>Ascomycota</taxon>
        <taxon>Pezizomycotina</taxon>
        <taxon>Sordariomycetes</taxon>
        <taxon>Xylariomycetidae</taxon>
        <taxon>Amphisphaeriales</taxon>
        <taxon>Apiosporaceae</taxon>
        <taxon>Apiospora</taxon>
    </lineage>
</organism>
<name>A0ABR1RC39_9PEZI</name>
<reference evidence="1 2" key="1">
    <citation type="submission" date="2023-01" db="EMBL/GenBank/DDBJ databases">
        <title>Analysis of 21 Apiospora genomes using comparative genomics revels a genus with tremendous synthesis potential of carbohydrate active enzymes and secondary metabolites.</title>
        <authorList>
            <person name="Sorensen T."/>
        </authorList>
    </citation>
    <scope>NUCLEOTIDE SEQUENCE [LARGE SCALE GENOMIC DNA]</scope>
    <source>
        <strain evidence="1 2">CBS 20057</strain>
    </source>
</reference>
<protein>
    <submittedName>
        <fullName evidence="1">Uncharacterized protein</fullName>
    </submittedName>
</protein>
<dbReference type="EMBL" id="JAQQWI010000016">
    <property type="protein sequence ID" value="KAK8008106.1"/>
    <property type="molecule type" value="Genomic_DNA"/>
</dbReference>
<evidence type="ECO:0000313" key="1">
    <source>
        <dbReference type="EMBL" id="KAK8008106.1"/>
    </source>
</evidence>
<gene>
    <name evidence="1" type="ORF">PG991_010657</name>
</gene>
<dbReference type="Proteomes" id="UP001396898">
    <property type="component" value="Unassembled WGS sequence"/>
</dbReference>
<comment type="caution">
    <text evidence="1">The sequence shown here is derived from an EMBL/GenBank/DDBJ whole genome shotgun (WGS) entry which is preliminary data.</text>
</comment>
<accession>A0ABR1RC39</accession>
<evidence type="ECO:0000313" key="2">
    <source>
        <dbReference type="Proteomes" id="UP001396898"/>
    </source>
</evidence>
<proteinExistence type="predicted"/>